<evidence type="ECO:0000259" key="7">
    <source>
        <dbReference type="Pfam" id="PF04932"/>
    </source>
</evidence>
<feature type="domain" description="O-antigen ligase-related" evidence="7">
    <location>
        <begin position="344"/>
        <end position="486"/>
    </location>
</feature>
<feature type="transmembrane region" description="Helical" evidence="6">
    <location>
        <begin position="616"/>
        <end position="637"/>
    </location>
</feature>
<evidence type="ECO:0000256" key="4">
    <source>
        <dbReference type="ARBA" id="ARBA00023136"/>
    </source>
</evidence>
<dbReference type="EMBL" id="LECT01000031">
    <property type="protein sequence ID" value="KLU03778.1"/>
    <property type="molecule type" value="Genomic_DNA"/>
</dbReference>
<keyword evidence="9" id="KW-1185">Reference proteome</keyword>
<comment type="caution">
    <text evidence="8">The sequence shown here is derived from an EMBL/GenBank/DDBJ whole genome shotgun (WGS) entry which is preliminary data.</text>
</comment>
<dbReference type="STRING" id="595434.RISK_004185"/>
<feature type="transmembrane region" description="Helical" evidence="6">
    <location>
        <begin position="58"/>
        <end position="76"/>
    </location>
</feature>
<keyword evidence="2 6" id="KW-0812">Transmembrane</keyword>
<dbReference type="GO" id="GO:0016020">
    <property type="term" value="C:membrane"/>
    <property type="evidence" value="ECO:0007669"/>
    <property type="project" value="UniProtKB-SubCell"/>
</dbReference>
<feature type="transmembrane region" description="Helical" evidence="6">
    <location>
        <begin position="479"/>
        <end position="497"/>
    </location>
</feature>
<feature type="transmembrane region" description="Helical" evidence="6">
    <location>
        <begin position="669"/>
        <end position="690"/>
    </location>
</feature>
<dbReference type="InterPro" id="IPR051533">
    <property type="entry name" value="WaaL-like"/>
</dbReference>
<dbReference type="PANTHER" id="PTHR37422:SF13">
    <property type="entry name" value="LIPOPOLYSACCHARIDE BIOSYNTHESIS PROTEIN PA4999-RELATED"/>
    <property type="match status" value="1"/>
</dbReference>
<feature type="transmembrane region" description="Helical" evidence="6">
    <location>
        <begin position="169"/>
        <end position="189"/>
    </location>
</feature>
<evidence type="ECO:0000256" key="3">
    <source>
        <dbReference type="ARBA" id="ARBA00022989"/>
    </source>
</evidence>
<evidence type="ECO:0000313" key="9">
    <source>
        <dbReference type="Proteomes" id="UP000036367"/>
    </source>
</evidence>
<feature type="transmembrane region" description="Helical" evidence="6">
    <location>
        <begin position="280"/>
        <end position="305"/>
    </location>
</feature>
<sequence>MAAAGQVNQKRKAGPPKTASQKASWSNQADDREAARESSGSSSAVSDRATLESFGTKGMTSVVLGMLAALMMWAFYHPSDSTEVEQGGALGWCLATLLIAVAMQLFCVGRSFLVAQDERGSRDRADRAGDWLVDGIVCLLAGWIGYAAVTQLNVPMSSWEGTETIGGDWRAASNEAWVWIAGAVWFVGLRRWLSGPQARSSIGELRGNQLALLGLVVVGAVLLAAHALHQVHVSLPQTLREYKADPERVLAEVGINAPEGSNARMIFENRLRDGGPTATFALANTLAGLLAMAMVVVIAVLLPVLGNTFPKTVSRLRVGSERSTAQPETTSRPPIAVAIGLLLVAAILCLALKDTQSRAGVLSVLIVGGCVLLDFAWSSARGRRCVTALSLAISAVFVAMPLAARGWFGTGWISALPESVRYRFQYWEATWRMVEFSPWTGAGPGNYQQAYHRFRLPESHEIIADPHHFVCETLGAGGFPAGLLLVGLLAVGAWLFWRAEHGTNESMPVDLSAEPKASGPLRAAGSHAGFVRWSVPVGAGIGGLAVWILGIRNHDLPDFDAHLIAIPIACAAGWLWWFRLPDESSATDPGWDVRRIAAFALMAGCMHLSFSGGWTVPGIAVVLWTLAAMVTSSGHSFSLSGPFSMSRAEDSLANDSRLRVPDGRTGFRVRWRVVGSAMVVGLAAVTMWMVSYQPVTDSRRWMAEAQIQIRRGNLVGGEKLCQRAMEADRHAFDPAIFRLHVIEQAWLQRFAANPSSVGMSPRFEEALENAIQRAGNDPSRLQAIGELVLHRYQVGGEAEALAQAKMIYDRCQRLSPWHQAIAAQRALIAEAEGAPEETVRELAEKAIELAETGGVVTRQLSLQWILVVRPIGRSAIQQPVRQSAQVAMDALRL</sequence>
<feature type="transmembrane region" description="Helical" evidence="6">
    <location>
        <begin position="210"/>
        <end position="229"/>
    </location>
</feature>
<feature type="compositionally biased region" description="Polar residues" evidence="5">
    <location>
        <begin position="18"/>
        <end position="28"/>
    </location>
</feature>
<keyword evidence="3 6" id="KW-1133">Transmembrane helix</keyword>
<feature type="transmembrane region" description="Helical" evidence="6">
    <location>
        <begin position="359"/>
        <end position="377"/>
    </location>
</feature>
<evidence type="ECO:0000256" key="5">
    <source>
        <dbReference type="SAM" id="MobiDB-lite"/>
    </source>
</evidence>
<dbReference type="Pfam" id="PF04932">
    <property type="entry name" value="Wzy_C"/>
    <property type="match status" value="1"/>
</dbReference>
<dbReference type="PATRIC" id="fig|595434.4.peg.3967"/>
<feature type="transmembrane region" description="Helical" evidence="6">
    <location>
        <begin position="335"/>
        <end position="353"/>
    </location>
</feature>
<accession>A0A0J1BB55</accession>
<proteinExistence type="predicted"/>
<gene>
    <name evidence="8" type="ORF">RISK_004185</name>
</gene>
<evidence type="ECO:0000313" key="8">
    <source>
        <dbReference type="EMBL" id="KLU03778.1"/>
    </source>
</evidence>
<evidence type="ECO:0000256" key="2">
    <source>
        <dbReference type="ARBA" id="ARBA00022692"/>
    </source>
</evidence>
<feature type="transmembrane region" description="Helical" evidence="6">
    <location>
        <begin position="129"/>
        <end position="149"/>
    </location>
</feature>
<feature type="transmembrane region" description="Helical" evidence="6">
    <location>
        <begin position="561"/>
        <end position="580"/>
    </location>
</feature>
<dbReference type="Proteomes" id="UP000036367">
    <property type="component" value="Unassembled WGS sequence"/>
</dbReference>
<reference evidence="8" key="1">
    <citation type="submission" date="2015-05" db="EMBL/GenBank/DDBJ databases">
        <title>Permanent draft genome of Rhodopirellula islandicus K833.</title>
        <authorList>
            <person name="Kizina J."/>
            <person name="Richter M."/>
            <person name="Glockner F.O."/>
            <person name="Harder J."/>
        </authorList>
    </citation>
    <scope>NUCLEOTIDE SEQUENCE [LARGE SCALE GENOMIC DNA]</scope>
    <source>
        <strain evidence="8">K833</strain>
    </source>
</reference>
<organism evidence="8 9">
    <name type="scientific">Rhodopirellula islandica</name>
    <dbReference type="NCBI Taxonomy" id="595434"/>
    <lineage>
        <taxon>Bacteria</taxon>
        <taxon>Pseudomonadati</taxon>
        <taxon>Planctomycetota</taxon>
        <taxon>Planctomycetia</taxon>
        <taxon>Pirellulales</taxon>
        <taxon>Pirellulaceae</taxon>
        <taxon>Rhodopirellula</taxon>
    </lineage>
</organism>
<feature type="transmembrane region" description="Helical" evidence="6">
    <location>
        <begin position="389"/>
        <end position="408"/>
    </location>
</feature>
<dbReference type="PANTHER" id="PTHR37422">
    <property type="entry name" value="TEICHURONIC ACID BIOSYNTHESIS PROTEIN TUAE"/>
    <property type="match status" value="1"/>
</dbReference>
<feature type="transmembrane region" description="Helical" evidence="6">
    <location>
        <begin position="88"/>
        <end position="108"/>
    </location>
</feature>
<name>A0A0J1BB55_RHOIS</name>
<keyword evidence="4 6" id="KW-0472">Membrane</keyword>
<feature type="region of interest" description="Disordered" evidence="5">
    <location>
        <begin position="1"/>
        <end position="44"/>
    </location>
</feature>
<dbReference type="InterPro" id="IPR007016">
    <property type="entry name" value="O-antigen_ligase-rel_domated"/>
</dbReference>
<evidence type="ECO:0000256" key="6">
    <source>
        <dbReference type="SAM" id="Phobius"/>
    </source>
</evidence>
<evidence type="ECO:0000256" key="1">
    <source>
        <dbReference type="ARBA" id="ARBA00004141"/>
    </source>
</evidence>
<dbReference type="AlphaFoldDB" id="A0A0J1BB55"/>
<feature type="transmembrane region" description="Helical" evidence="6">
    <location>
        <begin position="530"/>
        <end position="549"/>
    </location>
</feature>
<comment type="subcellular location">
    <subcellularLocation>
        <location evidence="1">Membrane</location>
        <topology evidence="1">Multi-pass membrane protein</topology>
    </subcellularLocation>
</comment>
<protein>
    <submittedName>
        <fullName evidence="8">Hemocyanin type 1</fullName>
    </submittedName>
</protein>